<protein>
    <submittedName>
        <fullName evidence="2">Uncharacterized protein</fullName>
    </submittedName>
</protein>
<reference evidence="2 3" key="1">
    <citation type="submission" date="2019-09" db="EMBL/GenBank/DDBJ databases">
        <title>The hologenome of the rock-dwelling lichen Lasallia pustulata.</title>
        <authorList>
            <person name="Greshake Tzovaras B."/>
            <person name="Segers F."/>
            <person name="Bicker A."/>
            <person name="Dal Grande F."/>
            <person name="Otte J."/>
            <person name="Hankeln T."/>
            <person name="Schmitt I."/>
            <person name="Ebersberger I."/>
        </authorList>
    </citation>
    <scope>NUCLEOTIDE SEQUENCE [LARGE SCALE GENOMIC DNA]</scope>
    <source>
        <strain evidence="2">A1-1</strain>
    </source>
</reference>
<name>A0A5M8PK85_9LECA</name>
<dbReference type="OrthoDB" id="6493944at2759"/>
<evidence type="ECO:0000256" key="1">
    <source>
        <dbReference type="SAM" id="MobiDB-lite"/>
    </source>
</evidence>
<evidence type="ECO:0000313" key="2">
    <source>
        <dbReference type="EMBL" id="KAA6409869.1"/>
    </source>
</evidence>
<feature type="compositionally biased region" description="Polar residues" evidence="1">
    <location>
        <begin position="30"/>
        <end position="40"/>
    </location>
</feature>
<dbReference type="Proteomes" id="UP000324767">
    <property type="component" value="Unassembled WGS sequence"/>
</dbReference>
<evidence type="ECO:0000313" key="3">
    <source>
        <dbReference type="Proteomes" id="UP000324767"/>
    </source>
</evidence>
<feature type="compositionally biased region" description="Basic and acidic residues" evidence="1">
    <location>
        <begin position="1"/>
        <end position="16"/>
    </location>
</feature>
<accession>A0A5M8PK85</accession>
<dbReference type="AlphaFoldDB" id="A0A5M8PK85"/>
<comment type="caution">
    <text evidence="2">The sequence shown here is derived from an EMBL/GenBank/DDBJ whole genome shotgun (WGS) entry which is preliminary data.</text>
</comment>
<dbReference type="EMBL" id="VXIT01000010">
    <property type="protein sequence ID" value="KAA6409869.1"/>
    <property type="molecule type" value="Genomic_DNA"/>
</dbReference>
<gene>
    <name evidence="2" type="ORF">FRX48_06482</name>
</gene>
<dbReference type="PANTHER" id="PTHR42345">
    <property type="entry name" value="TPR_REGION DOMAIN-CONTAINING PROTEIN"/>
    <property type="match status" value="1"/>
</dbReference>
<sequence length="735" mass="82782">MHESQQPSTKHDHMSHVGDVYGKSQHCRQQRISPETSFSSRDSESPNLAMDSPTDSTSSSHREFPSTSEVVTWPPPGLTQRSELIACDAEVLICTGACSFEGYVSVMRNNPNQYRCYAFAGTPESEKLECHGSSSPTDITQWMTLTIEDFPGTVHPWDTVEQPSMLMCFGDTPGTITLNQWVGLFNLNTRSEISVKSTVEPREIDLHSILDRIRAIQQGLESDWQARCDFLYTHLLYDAEFCSKPKHNIEEQIADLIMVLDHERWTDFSQLGNQVVSGFFKTPDPQAARAFFHQLLLGVELYLRLRCDHCSKDVRRSVLLRVPRKVAWDIALARRWLENITLELCQPDGGFRFVLCSKQRQVEALREFAWMLKWPNMAEVEYVLEEKDSEEIPLEDRGPLSMSWVSGTILPGSSAAWLAMNTLIACDRGTGGLLNGLGYMFPNSGFQYRASTYFYADCIVAKVMGAGRGVNQVAGWTGPCLYTPDLDRIQCIRVRQQVSIVRHLSKRDIKSMQLRSDPLGPAEDYYPVEDYTLVLPDTKAVDFARVEKLSFLLWSEPKRSTDNEPLTYNAAVTFAIDGDSWPLRLRYNVSFIEAAPCHSGPHVLFYDYIHQVIRVDQLLDQRRWGRVAADTGISFSREGNGSFNSSNGRSCAGGREDEAVLVVEAFGHPDNEVFSRAWCAHMGLSAVVANINDTCMACGIRGAYAACMTVLIFTDGSRNEDVEEVDRRPCTKRGR</sequence>
<feature type="region of interest" description="Disordered" evidence="1">
    <location>
        <begin position="1"/>
        <end position="75"/>
    </location>
</feature>
<feature type="compositionally biased region" description="Polar residues" evidence="1">
    <location>
        <begin position="53"/>
        <end position="70"/>
    </location>
</feature>
<proteinExistence type="predicted"/>
<organism evidence="2 3">
    <name type="scientific">Lasallia pustulata</name>
    <dbReference type="NCBI Taxonomy" id="136370"/>
    <lineage>
        <taxon>Eukaryota</taxon>
        <taxon>Fungi</taxon>
        <taxon>Dikarya</taxon>
        <taxon>Ascomycota</taxon>
        <taxon>Pezizomycotina</taxon>
        <taxon>Lecanoromycetes</taxon>
        <taxon>OSLEUM clade</taxon>
        <taxon>Umbilicariomycetidae</taxon>
        <taxon>Umbilicariales</taxon>
        <taxon>Umbilicariaceae</taxon>
        <taxon>Lasallia</taxon>
    </lineage>
</organism>
<dbReference type="PANTHER" id="PTHR42345:SF1">
    <property type="entry name" value="VTC DOMAIN-CONTAINING PROTEIN"/>
    <property type="match status" value="1"/>
</dbReference>